<dbReference type="GO" id="GO:0042981">
    <property type="term" value="P:regulation of apoptotic process"/>
    <property type="evidence" value="ECO:0007669"/>
    <property type="project" value="InterPro"/>
</dbReference>
<reference evidence="7" key="1">
    <citation type="submission" date="2025-08" db="UniProtKB">
        <authorList>
            <consortium name="Ensembl"/>
        </authorList>
    </citation>
    <scope>IDENTIFICATION</scope>
</reference>
<dbReference type="InterPro" id="IPR011029">
    <property type="entry name" value="DEATH-like_dom_sf"/>
</dbReference>
<dbReference type="Proteomes" id="UP000261360">
    <property type="component" value="Unplaced"/>
</dbReference>
<organism evidence="7 8">
    <name type="scientific">Seriola lalandi dorsalis</name>
    <dbReference type="NCBI Taxonomy" id="1841481"/>
    <lineage>
        <taxon>Eukaryota</taxon>
        <taxon>Metazoa</taxon>
        <taxon>Chordata</taxon>
        <taxon>Craniata</taxon>
        <taxon>Vertebrata</taxon>
        <taxon>Euteleostomi</taxon>
        <taxon>Actinopterygii</taxon>
        <taxon>Neopterygii</taxon>
        <taxon>Teleostei</taxon>
        <taxon>Neoteleostei</taxon>
        <taxon>Acanthomorphata</taxon>
        <taxon>Carangaria</taxon>
        <taxon>Carangiformes</taxon>
        <taxon>Carangidae</taxon>
        <taxon>Seriola</taxon>
    </lineage>
</organism>
<dbReference type="PROSITE" id="PS50208">
    <property type="entry name" value="CASPASE_P20"/>
    <property type="match status" value="1"/>
</dbReference>
<dbReference type="Pfam" id="PF00619">
    <property type="entry name" value="CARD"/>
    <property type="match status" value="1"/>
</dbReference>
<evidence type="ECO:0000256" key="2">
    <source>
        <dbReference type="PIRSR" id="PIRSR038001-1"/>
    </source>
</evidence>
<dbReference type="GO" id="GO:0050727">
    <property type="term" value="P:regulation of inflammatory response"/>
    <property type="evidence" value="ECO:0007669"/>
    <property type="project" value="TreeGrafter"/>
</dbReference>
<dbReference type="GO" id="GO:0072557">
    <property type="term" value="C:IPAF inflammasome complex"/>
    <property type="evidence" value="ECO:0007669"/>
    <property type="project" value="TreeGrafter"/>
</dbReference>
<reference evidence="7" key="2">
    <citation type="submission" date="2025-09" db="UniProtKB">
        <authorList>
            <consortium name="Ensembl"/>
        </authorList>
    </citation>
    <scope>IDENTIFICATION</scope>
</reference>
<feature type="domain" description="CARD" evidence="6">
    <location>
        <begin position="24"/>
        <end position="110"/>
    </location>
</feature>
<dbReference type="PIRSF" id="PIRSF038001">
    <property type="entry name" value="Caspase_ICE"/>
    <property type="match status" value="1"/>
</dbReference>
<dbReference type="AlphaFoldDB" id="A0A3B4Y9K4"/>
<keyword evidence="8" id="KW-1185">Reference proteome</keyword>
<accession>A0A3B4Y9K4</accession>
<dbReference type="PROSITE" id="PS01122">
    <property type="entry name" value="CASPASE_CYS"/>
    <property type="match status" value="1"/>
</dbReference>
<dbReference type="InterPro" id="IPR002138">
    <property type="entry name" value="Pept_C14_p10"/>
</dbReference>
<dbReference type="Gene3D" id="1.10.533.10">
    <property type="entry name" value="Death Domain, Fas"/>
    <property type="match status" value="1"/>
</dbReference>
<evidence type="ECO:0000256" key="3">
    <source>
        <dbReference type="RuleBase" id="RU003971"/>
    </source>
</evidence>
<evidence type="ECO:0000259" key="5">
    <source>
        <dbReference type="PROSITE" id="PS50208"/>
    </source>
</evidence>
<dbReference type="InterPro" id="IPR001315">
    <property type="entry name" value="CARD"/>
</dbReference>
<feature type="domain" description="Caspase family p20" evidence="5">
    <location>
        <begin position="162"/>
        <end position="298"/>
    </location>
</feature>
<proteinExistence type="inferred from homology"/>
<dbReference type="PRINTS" id="PR00376">
    <property type="entry name" value="IL1BCENZYME"/>
</dbReference>
<dbReference type="GO" id="GO:0072559">
    <property type="term" value="C:NLRP3 inflammasome complex"/>
    <property type="evidence" value="ECO:0007669"/>
    <property type="project" value="TreeGrafter"/>
</dbReference>
<dbReference type="InterPro" id="IPR015917">
    <property type="entry name" value="Pept_C14A"/>
</dbReference>
<dbReference type="SMART" id="SM00115">
    <property type="entry name" value="CASc"/>
    <property type="match status" value="1"/>
</dbReference>
<dbReference type="SUPFAM" id="SSF47986">
    <property type="entry name" value="DEATH domain"/>
    <property type="match status" value="1"/>
</dbReference>
<dbReference type="Ensembl" id="ENSSLDT00000026962.1">
    <property type="protein sequence ID" value="ENSSLDP00000026162.1"/>
    <property type="gene ID" value="ENSSLDG00000020299.1"/>
</dbReference>
<dbReference type="SUPFAM" id="SSF52129">
    <property type="entry name" value="Caspase-like"/>
    <property type="match status" value="1"/>
</dbReference>
<evidence type="ECO:0000313" key="7">
    <source>
        <dbReference type="Ensembl" id="ENSSLDP00000026162.1"/>
    </source>
</evidence>
<dbReference type="Pfam" id="PF00656">
    <property type="entry name" value="Peptidase_C14"/>
    <property type="match status" value="1"/>
</dbReference>
<feature type="active site" evidence="2">
    <location>
        <position position="239"/>
    </location>
</feature>
<dbReference type="PANTHER" id="PTHR47901">
    <property type="entry name" value="CASPASE RECRUITMENT DOMAIN-CONTAINING PROTEIN 18"/>
    <property type="match status" value="1"/>
</dbReference>
<dbReference type="GeneTree" id="ENSGT00940000162428"/>
<dbReference type="GO" id="GO:0097169">
    <property type="term" value="C:AIM2 inflammasome complex"/>
    <property type="evidence" value="ECO:0007669"/>
    <property type="project" value="TreeGrafter"/>
</dbReference>
<dbReference type="STRING" id="1841481.ENSSLDP00000026162"/>
<dbReference type="InterPro" id="IPR002398">
    <property type="entry name" value="Pept_C14"/>
</dbReference>
<dbReference type="InterPro" id="IPR033139">
    <property type="entry name" value="Caspase_cys_AS"/>
</dbReference>
<dbReference type="GO" id="GO:0006508">
    <property type="term" value="P:proteolysis"/>
    <property type="evidence" value="ECO:0007669"/>
    <property type="project" value="InterPro"/>
</dbReference>
<evidence type="ECO:0000259" key="4">
    <source>
        <dbReference type="PROSITE" id="PS50207"/>
    </source>
</evidence>
<evidence type="ECO:0000259" key="6">
    <source>
        <dbReference type="PROSITE" id="PS50209"/>
    </source>
</evidence>
<evidence type="ECO:0000256" key="1">
    <source>
        <dbReference type="ARBA" id="ARBA00010134"/>
    </source>
</evidence>
<sequence>MTLRGQHLGCVIPFDSYLLLDEDLFRVRTKFLDKVTKQVINQLLGDILEDCIVNNGEQESSILQDNSTRADKARDLIDTVRKKGDVASRVMITHLHRRDPELYSQLGLGCGQRAPPGELIFYTAEPQTKQEWSTSLIPTTKEFWEKKQNDRDVYPVTKNNIKSRVALLITNVRFTDERLNRTGAEKDEENMEKLLKALGYDVMKCTNLTGKGIDEALIKFSKQEKLKETDSVLVVIMSHGKLGAVLGVNSKIKICDETTSTPDEFSIDNIYKHLGTDKCPALLNKPKVIIIQACRGGEHGSVLLCDGAKPCDVPQQGPSASAAEEDIEDDSLKFVHKEKDFISLLSCTPDTVSYRHPEHGSILIQYVVDVFNNCSHENDIEELFRKVMRRFEEFSAGSKRQMPTKERCTLTKRFYLFPGV</sequence>
<dbReference type="PROSITE" id="PS50209">
    <property type="entry name" value="CARD"/>
    <property type="match status" value="1"/>
</dbReference>
<feature type="active site" evidence="2">
    <location>
        <position position="294"/>
    </location>
</feature>
<dbReference type="CDD" id="cd00032">
    <property type="entry name" value="CASc"/>
    <property type="match status" value="1"/>
</dbReference>
<name>A0A3B4Y9K4_SERLL</name>
<dbReference type="InterPro" id="IPR029030">
    <property type="entry name" value="Caspase-like_dom_sf"/>
</dbReference>
<dbReference type="InterPro" id="IPR011600">
    <property type="entry name" value="Pept_C14_caspase"/>
</dbReference>
<dbReference type="PANTHER" id="PTHR47901:SF3">
    <property type="entry name" value="CASPASE-1"/>
    <property type="match status" value="1"/>
</dbReference>
<dbReference type="GO" id="GO:0004197">
    <property type="term" value="F:cysteine-type endopeptidase activity"/>
    <property type="evidence" value="ECO:0007669"/>
    <property type="project" value="InterPro"/>
</dbReference>
<dbReference type="InterPro" id="IPR001309">
    <property type="entry name" value="Pept_C14_p20"/>
</dbReference>
<feature type="domain" description="Caspase family p10" evidence="4">
    <location>
        <begin position="331"/>
        <end position="418"/>
    </location>
</feature>
<comment type="similarity">
    <text evidence="1 3">Belongs to the peptidase C14A family.</text>
</comment>
<evidence type="ECO:0000313" key="8">
    <source>
        <dbReference type="Proteomes" id="UP000261360"/>
    </source>
</evidence>
<dbReference type="Gene3D" id="3.40.50.1460">
    <property type="match status" value="1"/>
</dbReference>
<dbReference type="PROSITE" id="PS50207">
    <property type="entry name" value="CASPASE_P10"/>
    <property type="match status" value="1"/>
</dbReference>
<protein>
    <submittedName>
        <fullName evidence="7">Caspase a</fullName>
    </submittedName>
</protein>